<evidence type="ECO:0000313" key="2">
    <source>
        <dbReference type="EMBL" id="KQK15643.1"/>
    </source>
</evidence>
<dbReference type="EMBL" id="CM000880">
    <property type="protein sequence ID" value="KQK15643.1"/>
    <property type="molecule type" value="Genomic_DNA"/>
</dbReference>
<accession>A0A0Q3JCG6</accession>
<gene>
    <name evidence="2" type="ORF">BRADI_1g24132v3</name>
</gene>
<evidence type="ECO:0000313" key="4">
    <source>
        <dbReference type="Proteomes" id="UP000008810"/>
    </source>
</evidence>
<name>A0A0Q3JCG6_BRADI</name>
<dbReference type="Gramene" id="KQK15643">
    <property type="protein sequence ID" value="KQK15643"/>
    <property type="gene ID" value="BRADI_1g24132v3"/>
</dbReference>
<keyword evidence="4" id="KW-1185">Reference proteome</keyword>
<proteinExistence type="predicted"/>
<reference evidence="2" key="2">
    <citation type="submission" date="2017-06" db="EMBL/GenBank/DDBJ databases">
        <title>WGS assembly of Brachypodium distachyon.</title>
        <authorList>
            <consortium name="The International Brachypodium Initiative"/>
            <person name="Lucas S."/>
            <person name="Harmon-Smith M."/>
            <person name="Lail K."/>
            <person name="Tice H."/>
            <person name="Grimwood J."/>
            <person name="Bruce D."/>
            <person name="Barry K."/>
            <person name="Shu S."/>
            <person name="Lindquist E."/>
            <person name="Wang M."/>
            <person name="Pitluck S."/>
            <person name="Vogel J.P."/>
            <person name="Garvin D.F."/>
            <person name="Mockler T.C."/>
            <person name="Schmutz J."/>
            <person name="Rokhsar D."/>
            <person name="Bevan M.W."/>
        </authorList>
    </citation>
    <scope>NUCLEOTIDE SEQUENCE</scope>
    <source>
        <strain evidence="2">Bd21</strain>
    </source>
</reference>
<sequence length="179" mass="19812">MQSAATTMIPGLAAPTSTPSRKGEHKLLSLSGTSYHFAFDLTGSPAEGGWWPCCTVVTRTLFLGRTRPRSGLLTMHAEDAWKWHSSVQTSDTPRKHEMRWDLLLRQLWICRCRHLCAQTTEQRHCTTVHTRVMSALFAAAAQLHCTHSQLGLGCTHLWHEITGGGCRPIWVAAASPVSP</sequence>
<protein>
    <submittedName>
        <fullName evidence="2 3">Uncharacterized protein</fullName>
    </submittedName>
</protein>
<evidence type="ECO:0000313" key="3">
    <source>
        <dbReference type="EnsemblPlants" id="KQK15643"/>
    </source>
</evidence>
<organism evidence="2">
    <name type="scientific">Brachypodium distachyon</name>
    <name type="common">Purple false brome</name>
    <name type="synonym">Trachynia distachya</name>
    <dbReference type="NCBI Taxonomy" id="15368"/>
    <lineage>
        <taxon>Eukaryota</taxon>
        <taxon>Viridiplantae</taxon>
        <taxon>Streptophyta</taxon>
        <taxon>Embryophyta</taxon>
        <taxon>Tracheophyta</taxon>
        <taxon>Spermatophyta</taxon>
        <taxon>Magnoliopsida</taxon>
        <taxon>Liliopsida</taxon>
        <taxon>Poales</taxon>
        <taxon>Poaceae</taxon>
        <taxon>BOP clade</taxon>
        <taxon>Pooideae</taxon>
        <taxon>Stipodae</taxon>
        <taxon>Brachypodieae</taxon>
        <taxon>Brachypodium</taxon>
    </lineage>
</organism>
<dbReference type="AlphaFoldDB" id="A0A0Q3JCG6"/>
<reference evidence="2 3" key="1">
    <citation type="journal article" date="2010" name="Nature">
        <title>Genome sequencing and analysis of the model grass Brachypodium distachyon.</title>
        <authorList>
            <consortium name="International Brachypodium Initiative"/>
        </authorList>
    </citation>
    <scope>NUCLEOTIDE SEQUENCE [LARGE SCALE GENOMIC DNA]</scope>
    <source>
        <strain evidence="2 3">Bd21</strain>
    </source>
</reference>
<dbReference type="InParanoid" id="A0A0Q3JCG6"/>
<evidence type="ECO:0000256" key="1">
    <source>
        <dbReference type="SAM" id="MobiDB-lite"/>
    </source>
</evidence>
<dbReference type="EnsemblPlants" id="KQK15643">
    <property type="protein sequence ID" value="KQK15643"/>
    <property type="gene ID" value="BRADI_1g24132v3"/>
</dbReference>
<reference evidence="3" key="3">
    <citation type="submission" date="2018-08" db="UniProtKB">
        <authorList>
            <consortium name="EnsemblPlants"/>
        </authorList>
    </citation>
    <scope>IDENTIFICATION</scope>
    <source>
        <strain evidence="3">cv. Bd21</strain>
    </source>
</reference>
<dbReference type="Proteomes" id="UP000008810">
    <property type="component" value="Chromosome 1"/>
</dbReference>
<feature type="region of interest" description="Disordered" evidence="1">
    <location>
        <begin position="1"/>
        <end position="24"/>
    </location>
</feature>